<evidence type="ECO:0000313" key="2">
    <source>
        <dbReference type="Proteomes" id="UP000004728"/>
    </source>
</evidence>
<dbReference type="GO" id="GO:0016853">
    <property type="term" value="F:isomerase activity"/>
    <property type="evidence" value="ECO:0007669"/>
    <property type="project" value="UniProtKB-KW"/>
</dbReference>
<dbReference type="HOGENOM" id="CLU_110659_1_0_5"/>
<proteinExistence type="predicted"/>
<evidence type="ECO:0000313" key="1">
    <source>
        <dbReference type="EMBL" id="EGD59760.1"/>
    </source>
</evidence>
<dbReference type="SUPFAM" id="SSF52833">
    <property type="entry name" value="Thioredoxin-like"/>
    <property type="match status" value="1"/>
</dbReference>
<dbReference type="CDD" id="cd02947">
    <property type="entry name" value="TRX_family"/>
    <property type="match status" value="1"/>
</dbReference>
<dbReference type="eggNOG" id="COG0526">
    <property type="taxonomic scope" value="Bacteria"/>
</dbReference>
<name>F1Z6V0_9SPHN</name>
<dbReference type="InParanoid" id="F1Z6V0"/>
<accession>F1Z6V0</accession>
<dbReference type="Proteomes" id="UP000004728">
    <property type="component" value="Unassembled WGS sequence"/>
</dbReference>
<dbReference type="Pfam" id="PF13899">
    <property type="entry name" value="Thioredoxin_7"/>
    <property type="match status" value="1"/>
</dbReference>
<dbReference type="EMBL" id="AEWJ01000025">
    <property type="protein sequence ID" value="EGD59760.1"/>
    <property type="molecule type" value="Genomic_DNA"/>
</dbReference>
<protein>
    <submittedName>
        <fullName evidence="1">Thiol-disulfide isomerase</fullName>
    </submittedName>
</protein>
<gene>
    <name evidence="1" type="ORF">Y88_2544</name>
</gene>
<dbReference type="AlphaFoldDB" id="F1Z6V0"/>
<organism evidence="1 2">
    <name type="scientific">Novosphingobium nitrogenifigens DSM 19370</name>
    <dbReference type="NCBI Taxonomy" id="983920"/>
    <lineage>
        <taxon>Bacteria</taxon>
        <taxon>Pseudomonadati</taxon>
        <taxon>Pseudomonadota</taxon>
        <taxon>Alphaproteobacteria</taxon>
        <taxon>Sphingomonadales</taxon>
        <taxon>Sphingomonadaceae</taxon>
        <taxon>Novosphingobium</taxon>
    </lineage>
</organism>
<dbReference type="InterPro" id="IPR036249">
    <property type="entry name" value="Thioredoxin-like_sf"/>
</dbReference>
<dbReference type="Gene3D" id="3.40.30.10">
    <property type="entry name" value="Glutaredoxin"/>
    <property type="match status" value="1"/>
</dbReference>
<dbReference type="STRING" id="983920.Y88_2544"/>
<keyword evidence="1" id="KW-0413">Isomerase</keyword>
<comment type="caution">
    <text evidence="1">The sequence shown here is derived from an EMBL/GenBank/DDBJ whole genome shotgun (WGS) entry which is preliminary data.</text>
</comment>
<reference evidence="1 2" key="1">
    <citation type="journal article" date="2012" name="J. Bacteriol.">
        <title>Draft Genome Sequence of Novosphingobium nitrogenifigens Y88T.</title>
        <authorList>
            <person name="Strabala T.J."/>
            <person name="Macdonald L."/>
            <person name="Liu V."/>
            <person name="Smit A.M."/>
        </authorList>
    </citation>
    <scope>NUCLEOTIDE SEQUENCE [LARGE SCALE GENOMIC DNA]</scope>
    <source>
        <strain evidence="1 2">DSM 19370</strain>
    </source>
</reference>
<sequence>MLLEMSANQAITPIISTDSMEFSMKFPKRALSGLMLAALALSPALVEAAIPAPRVGIASFNDLPKPLPLPYDERADANRAVTEARQRARLQHKLLLIDLGGNWCLDCRLLAGTIETPALKAFVAKHYEVLTVDVGRFDRNGQIPARYGIKGRLEGVPAVLIVDPATDRLVNPGHVTALSDARSLSPQALADWLASWLG</sequence>
<keyword evidence="2" id="KW-1185">Reference proteome</keyword>